<feature type="transmembrane region" description="Helical" evidence="1">
    <location>
        <begin position="302"/>
        <end position="321"/>
    </location>
</feature>
<dbReference type="EMBL" id="NFEZ01000003">
    <property type="protein sequence ID" value="PLT47641.1"/>
    <property type="molecule type" value="Genomic_DNA"/>
</dbReference>
<sequence length="691" mass="79913">MIREWLSPLLGIATVLFLAAVAAFLWLSRRDSEVAAVRRYEALRKPGQAPRKQAVYSFMQQLYSVCEQMPVLRMYLQHLRRRLVILRLGDEWKLRLEVMKSALLMWLVLFLAAIPLVLAVRDPYTLAMLGIGLWVGHGILSDMGVYRLEMRLLRQLRLFLGDVRHHYHRHGMVDEAVYESADSAPYEMALHGQELFDMLTDSDAEDKLAQYVEHAPNRYLQGFAGLSYLIKEHGDQQTESGSVYLKGLEKLSIELNLELLRRERLSFLLQGLTVIALLPLLFTRPIEAWASHFFPAMDTFYASAFGWAAKLCLLVVVWLCYELLRNLSELDATARPTTTSRKRWEQRVYGWPWVRWLAHRLGPVSGSREAERITRLLKDTTSPLRLEWFYVQRIVAGFAAFLAVLGLFVSLHAAERHQVLYAPVKPGTLFGQLSPEEETKAREAAALDRRMLDQLKEVRPRSENSVISLLRKDPAAQVKEDQLREAARRILGKLEKLNQPFLAWWEAFLAFAAGWGGYTLPVGIRLFQRRMRQMEMKHEVDQLQAVIAMLAGMDGMSVEQLLLWMEQFARVFKEPLQSCLLHFEQGEEQALAQLKEDAPFLPFVRIVEKLEMASQHLTIRQAFDDLEAEQAFAREQRKQEYEQLIEQKAGWGRWIGFAPLMILIFGYLVIPLVVVSLRQMTVYYDQLQRIQ</sequence>
<dbReference type="OrthoDB" id="2662505at2"/>
<organism evidence="2 3">
    <name type="scientific">Paenibacillus pasadenensis</name>
    <dbReference type="NCBI Taxonomy" id="217090"/>
    <lineage>
        <taxon>Bacteria</taxon>
        <taxon>Bacillati</taxon>
        <taxon>Bacillota</taxon>
        <taxon>Bacilli</taxon>
        <taxon>Bacillales</taxon>
        <taxon>Paenibacillaceae</taxon>
        <taxon>Paenibacillus</taxon>
    </lineage>
</organism>
<accession>A0A2N5NBB7</accession>
<keyword evidence="3" id="KW-1185">Reference proteome</keyword>
<keyword evidence="1" id="KW-0472">Membrane</keyword>
<evidence type="ECO:0000313" key="2">
    <source>
        <dbReference type="EMBL" id="PLT47641.1"/>
    </source>
</evidence>
<evidence type="ECO:0000256" key="1">
    <source>
        <dbReference type="SAM" id="Phobius"/>
    </source>
</evidence>
<feature type="transmembrane region" description="Helical" evidence="1">
    <location>
        <begin position="654"/>
        <end position="677"/>
    </location>
</feature>
<reference evidence="2 3" key="1">
    <citation type="submission" date="2017-05" db="EMBL/GenBank/DDBJ databases">
        <title>Functional genome analysis of Paenibacillus pasadenensis strain R16: insights on endophytic life style and antifungal activity.</title>
        <authorList>
            <person name="Passera A."/>
            <person name="Marcolungo L."/>
            <person name="Casati P."/>
            <person name="Brasca M."/>
            <person name="Quaglino F."/>
            <person name="Delledonne M."/>
        </authorList>
    </citation>
    <scope>NUCLEOTIDE SEQUENCE [LARGE SCALE GENOMIC DNA]</scope>
    <source>
        <strain evidence="2 3">R16</strain>
    </source>
</reference>
<dbReference type="AlphaFoldDB" id="A0A2N5NBB7"/>
<dbReference type="RefSeq" id="WP_028598711.1">
    <property type="nucleotide sequence ID" value="NZ_BIMM01000003.1"/>
</dbReference>
<protein>
    <submittedName>
        <fullName evidence="2">Uncharacterized protein</fullName>
    </submittedName>
</protein>
<comment type="caution">
    <text evidence="2">The sequence shown here is derived from an EMBL/GenBank/DDBJ whole genome shotgun (WGS) entry which is preliminary data.</text>
</comment>
<gene>
    <name evidence="2" type="ORF">B8V81_1865</name>
</gene>
<dbReference type="Proteomes" id="UP000234789">
    <property type="component" value="Unassembled WGS sequence"/>
</dbReference>
<proteinExistence type="predicted"/>
<evidence type="ECO:0000313" key="3">
    <source>
        <dbReference type="Proteomes" id="UP000234789"/>
    </source>
</evidence>
<feature type="transmembrane region" description="Helical" evidence="1">
    <location>
        <begin position="102"/>
        <end position="120"/>
    </location>
</feature>
<feature type="transmembrane region" description="Helical" evidence="1">
    <location>
        <begin position="6"/>
        <end position="28"/>
    </location>
</feature>
<name>A0A2N5NBB7_9BACL</name>
<feature type="transmembrane region" description="Helical" evidence="1">
    <location>
        <begin position="394"/>
        <end position="414"/>
    </location>
</feature>
<feature type="transmembrane region" description="Helical" evidence="1">
    <location>
        <begin position="502"/>
        <end position="527"/>
    </location>
</feature>
<keyword evidence="1" id="KW-0812">Transmembrane</keyword>
<keyword evidence="1" id="KW-1133">Transmembrane helix</keyword>
<feature type="transmembrane region" description="Helical" evidence="1">
    <location>
        <begin position="265"/>
        <end position="282"/>
    </location>
</feature>
<feature type="transmembrane region" description="Helical" evidence="1">
    <location>
        <begin position="126"/>
        <end position="148"/>
    </location>
</feature>